<keyword evidence="3" id="KW-1185">Reference proteome</keyword>
<protein>
    <submittedName>
        <fullName evidence="2">Na+-dependent transporter, SNF family</fullName>
    </submittedName>
</protein>
<name>A0A1G6KVN3_9GAMM</name>
<feature type="transmembrane region" description="Helical" evidence="1">
    <location>
        <begin position="89"/>
        <end position="110"/>
    </location>
</feature>
<feature type="transmembrane region" description="Helical" evidence="1">
    <location>
        <begin position="180"/>
        <end position="199"/>
    </location>
</feature>
<evidence type="ECO:0000313" key="2">
    <source>
        <dbReference type="EMBL" id="SDC34858.1"/>
    </source>
</evidence>
<feature type="transmembrane region" description="Helical" evidence="1">
    <location>
        <begin position="40"/>
        <end position="58"/>
    </location>
</feature>
<dbReference type="AlphaFoldDB" id="A0A1G6KVN3"/>
<organism evidence="2 3">
    <name type="scientific">Acinetobacter kookii</name>
    <dbReference type="NCBI Taxonomy" id="1226327"/>
    <lineage>
        <taxon>Bacteria</taxon>
        <taxon>Pseudomonadati</taxon>
        <taxon>Pseudomonadota</taxon>
        <taxon>Gammaproteobacteria</taxon>
        <taxon>Moraxellales</taxon>
        <taxon>Moraxellaceae</taxon>
        <taxon>Acinetobacter</taxon>
    </lineage>
</organism>
<dbReference type="RefSeq" id="WP_092819836.1">
    <property type="nucleotide sequence ID" value="NZ_BAABKJ010000015.1"/>
</dbReference>
<keyword evidence="1" id="KW-0812">Transmembrane</keyword>
<dbReference type="Proteomes" id="UP000243468">
    <property type="component" value="Unassembled WGS sequence"/>
</dbReference>
<evidence type="ECO:0000256" key="1">
    <source>
        <dbReference type="SAM" id="Phobius"/>
    </source>
</evidence>
<feature type="transmembrane region" description="Helical" evidence="1">
    <location>
        <begin position="268"/>
        <end position="286"/>
    </location>
</feature>
<feature type="transmembrane region" description="Helical" evidence="1">
    <location>
        <begin position="335"/>
        <end position="357"/>
    </location>
</feature>
<feature type="transmembrane region" description="Helical" evidence="1">
    <location>
        <begin position="239"/>
        <end position="256"/>
    </location>
</feature>
<feature type="transmembrane region" description="Helical" evidence="1">
    <location>
        <begin position="144"/>
        <end position="160"/>
    </location>
</feature>
<dbReference type="STRING" id="1226327.SAMN05421732_105150"/>
<feature type="transmembrane region" description="Helical" evidence="1">
    <location>
        <begin position="292"/>
        <end position="315"/>
    </location>
</feature>
<dbReference type="SUPFAM" id="SSF161070">
    <property type="entry name" value="SNF-like"/>
    <property type="match status" value="1"/>
</dbReference>
<accession>A0A1G6KVN3</accession>
<feature type="transmembrane region" description="Helical" evidence="1">
    <location>
        <begin position="116"/>
        <end position="137"/>
    </location>
</feature>
<keyword evidence="1" id="KW-0472">Membrane</keyword>
<sequence>MQDNAMSRLLSPLMAFCLSFIIIATLAPIVGIQLDRQLDFWLLWLATMLILALPICYLEIALAKRSKTTALNALSSLTRDADASQKWRIVGWLAVVFIPFLAGGMLSNASQLLGHFAANAIAPHLLFIALAVVAILVSFAPRKIILLLTVIGVFAAFILANVMGTPLPSWHVTPVEFSEWGSATVLALVASGLGMGLYWQTSLPAVQQQDMATKTVLPIWIAQLVAVIAFAFFAANAQIPSLALVVAVVSAAALLLQMAREQLLQRQLNIVIQWLLILAAVFVWAIPAMSPIFNTLLMLWGLVICLIYAIFAGWIMKISHLRKAMNFSNELFYNLWRIAVRVVLPVSIILAMIAIIGQLF</sequence>
<keyword evidence="1" id="KW-1133">Transmembrane helix</keyword>
<proteinExistence type="predicted"/>
<feature type="transmembrane region" description="Helical" evidence="1">
    <location>
        <begin position="12"/>
        <end position="34"/>
    </location>
</feature>
<gene>
    <name evidence="2" type="ORF">SAMN05421732_105150</name>
</gene>
<feature type="transmembrane region" description="Helical" evidence="1">
    <location>
        <begin position="211"/>
        <end position="233"/>
    </location>
</feature>
<dbReference type="EMBL" id="FMYO01000005">
    <property type="protein sequence ID" value="SDC34858.1"/>
    <property type="molecule type" value="Genomic_DNA"/>
</dbReference>
<evidence type="ECO:0000313" key="3">
    <source>
        <dbReference type="Proteomes" id="UP000243468"/>
    </source>
</evidence>
<dbReference type="OrthoDB" id="6650147at2"/>
<dbReference type="InterPro" id="IPR037272">
    <property type="entry name" value="SNS_sf"/>
</dbReference>
<reference evidence="3" key="1">
    <citation type="submission" date="2016-09" db="EMBL/GenBank/DDBJ databases">
        <authorList>
            <person name="Varghese N."/>
            <person name="Submissions S."/>
        </authorList>
    </citation>
    <scope>NUCLEOTIDE SEQUENCE [LARGE SCALE GENOMIC DNA]</scope>
    <source>
        <strain evidence="3">ANC 4667</strain>
    </source>
</reference>